<reference evidence="1 2" key="1">
    <citation type="journal article" date="2024" name="Plant Biotechnol. J.">
        <title>Genome and CRISPR/Cas9 system of a widespread forest tree (Populus alba) in the world.</title>
        <authorList>
            <person name="Liu Y.J."/>
            <person name="Jiang P.F."/>
            <person name="Han X.M."/>
            <person name="Li X.Y."/>
            <person name="Wang H.M."/>
            <person name="Wang Y.J."/>
            <person name="Wang X.X."/>
            <person name="Zeng Q.Y."/>
        </authorList>
    </citation>
    <scope>NUCLEOTIDE SEQUENCE [LARGE SCALE GENOMIC DNA]</scope>
    <source>
        <strain evidence="2">cv. PAL-ZL1</strain>
    </source>
</reference>
<evidence type="ECO:0000313" key="1">
    <source>
        <dbReference type="EMBL" id="KAL3603979.1"/>
    </source>
</evidence>
<proteinExistence type="predicted"/>
<organism evidence="1 2">
    <name type="scientific">Populus alba</name>
    <name type="common">White poplar</name>
    <dbReference type="NCBI Taxonomy" id="43335"/>
    <lineage>
        <taxon>Eukaryota</taxon>
        <taxon>Viridiplantae</taxon>
        <taxon>Streptophyta</taxon>
        <taxon>Embryophyta</taxon>
        <taxon>Tracheophyta</taxon>
        <taxon>Spermatophyta</taxon>
        <taxon>Magnoliopsida</taxon>
        <taxon>eudicotyledons</taxon>
        <taxon>Gunneridae</taxon>
        <taxon>Pentapetalae</taxon>
        <taxon>rosids</taxon>
        <taxon>fabids</taxon>
        <taxon>Malpighiales</taxon>
        <taxon>Salicaceae</taxon>
        <taxon>Saliceae</taxon>
        <taxon>Populus</taxon>
    </lineage>
</organism>
<accession>A0ACC4CRJ8</accession>
<dbReference type="Proteomes" id="UP000309997">
    <property type="component" value="Unassembled WGS sequence"/>
</dbReference>
<protein>
    <submittedName>
        <fullName evidence="1">Uncharacterized protein</fullName>
    </submittedName>
</protein>
<comment type="caution">
    <text evidence="1">The sequence shown here is derived from an EMBL/GenBank/DDBJ whole genome shotgun (WGS) entry which is preliminary data.</text>
</comment>
<sequence length="122" mass="14043">MRGKSGYKIHFNIILKPDKRAYTSIVPDIIGPVATTKLKHPPECPGIKTNAIWESLRQRSTPTVVYPFAMEFFHIFIHVHTDKYSLAEEVSLAVLLFLKVQNQNSNFKKRSHLLHGRYVIVN</sequence>
<keyword evidence="2" id="KW-1185">Reference proteome</keyword>
<gene>
    <name evidence="1" type="ORF">D5086_004838</name>
</gene>
<evidence type="ECO:0000313" key="2">
    <source>
        <dbReference type="Proteomes" id="UP000309997"/>
    </source>
</evidence>
<name>A0ACC4CRJ8_POPAL</name>
<dbReference type="EMBL" id="RCHU02000002">
    <property type="protein sequence ID" value="KAL3603979.1"/>
    <property type="molecule type" value="Genomic_DNA"/>
</dbReference>